<feature type="signal peptide" evidence="1">
    <location>
        <begin position="1"/>
        <end position="20"/>
    </location>
</feature>
<dbReference type="RefSeq" id="WP_281760774.1">
    <property type="nucleotide sequence ID" value="NZ_AP026709.1"/>
</dbReference>
<accession>A0ABM8B3D2</accession>
<dbReference type="InterPro" id="IPR019613">
    <property type="entry name" value="DUF4198"/>
</dbReference>
<proteinExistence type="predicted"/>
<reference evidence="2 3" key="1">
    <citation type="submission" date="2022-08" db="EMBL/GenBank/DDBJ databases">
        <title>Genome Sequence of the sulphate-reducing bacterium, Pseudodesulfovibrio sp. SYK.</title>
        <authorList>
            <person name="Kondo R."/>
            <person name="Kataoka T."/>
        </authorList>
    </citation>
    <scope>NUCLEOTIDE SEQUENCE [LARGE SCALE GENOMIC DNA]</scope>
    <source>
        <strain evidence="2 3">SYK</strain>
    </source>
</reference>
<evidence type="ECO:0000256" key="1">
    <source>
        <dbReference type="SAM" id="SignalP"/>
    </source>
</evidence>
<dbReference type="Proteomes" id="UP001317742">
    <property type="component" value="Chromosome"/>
</dbReference>
<feature type="chain" id="PRO_5047003753" description="DUF4198 domain-containing protein" evidence="1">
    <location>
        <begin position="21"/>
        <end position="293"/>
    </location>
</feature>
<dbReference type="Pfam" id="PF10670">
    <property type="entry name" value="DUF4198"/>
    <property type="match status" value="1"/>
</dbReference>
<evidence type="ECO:0000313" key="2">
    <source>
        <dbReference type="EMBL" id="BDQ38274.1"/>
    </source>
</evidence>
<evidence type="ECO:0008006" key="4">
    <source>
        <dbReference type="Google" id="ProtNLM"/>
    </source>
</evidence>
<keyword evidence="3" id="KW-1185">Reference proteome</keyword>
<sequence>MKIVSQAIIALLLLVAPAHAHMLWVNAFESFAHKPGHTTVSIGWGHSLPIDDITNSVNARTVVKDFSLTDPAGKVLSLHIPASKVTKPFAKTVDVGIFDADTACQKIAFNKNTTPGTYLAAAKTEIKSYTRYIDSKGRTRLALKPQNEVKDIEKVLFSVQYQAFAKSYFSVEKWISPKPIGHGLEITPLTDLSKVKVGDLVEVDVRFLGKPLSYGPTGIEYVTAFSPSFGQGKGFELFSYISEGKAQFEVQSVGQWVVNVFHNEPVTKDGPLKDLYGKVTSVNYGATLTFTAK</sequence>
<dbReference type="EMBL" id="AP026709">
    <property type="protein sequence ID" value="BDQ38274.1"/>
    <property type="molecule type" value="Genomic_DNA"/>
</dbReference>
<keyword evidence="1" id="KW-0732">Signal</keyword>
<organism evidence="2 3">
    <name type="scientific">Pseudodesulfovibrio nedwellii</name>
    <dbReference type="NCBI Taxonomy" id="2973072"/>
    <lineage>
        <taxon>Bacteria</taxon>
        <taxon>Pseudomonadati</taxon>
        <taxon>Thermodesulfobacteriota</taxon>
        <taxon>Desulfovibrionia</taxon>
        <taxon>Desulfovibrionales</taxon>
        <taxon>Desulfovibrionaceae</taxon>
    </lineage>
</organism>
<protein>
    <recommendedName>
        <fullName evidence="4">DUF4198 domain-containing protein</fullName>
    </recommendedName>
</protein>
<gene>
    <name evidence="2" type="ORF">SYK_26340</name>
</gene>
<evidence type="ECO:0000313" key="3">
    <source>
        <dbReference type="Proteomes" id="UP001317742"/>
    </source>
</evidence>
<name>A0ABM8B3D2_9BACT</name>